<dbReference type="PROSITE" id="PS50883">
    <property type="entry name" value="EAL"/>
    <property type="match status" value="1"/>
</dbReference>
<dbReference type="Pfam" id="PF01590">
    <property type="entry name" value="GAF"/>
    <property type="match status" value="1"/>
</dbReference>
<reference evidence="3 4" key="1">
    <citation type="submission" date="2018-09" db="EMBL/GenBank/DDBJ databases">
        <title>YIM 75000 draft genome.</title>
        <authorList>
            <person name="Tang S."/>
            <person name="Feng Y."/>
        </authorList>
    </citation>
    <scope>NUCLEOTIDE SEQUENCE [LARGE SCALE GENOMIC DNA]</scope>
    <source>
        <strain evidence="3 4">YIM 75000</strain>
    </source>
</reference>
<dbReference type="InterPro" id="IPR035919">
    <property type="entry name" value="EAL_sf"/>
</dbReference>
<dbReference type="CDD" id="cd01948">
    <property type="entry name" value="EAL"/>
    <property type="match status" value="1"/>
</dbReference>
<dbReference type="InterPro" id="IPR003018">
    <property type="entry name" value="GAF"/>
</dbReference>
<feature type="region of interest" description="Disordered" evidence="1">
    <location>
        <begin position="1"/>
        <end position="20"/>
    </location>
</feature>
<dbReference type="AlphaFoldDB" id="A0A3A3Z0A9"/>
<evidence type="ECO:0000256" key="1">
    <source>
        <dbReference type="SAM" id="MobiDB-lite"/>
    </source>
</evidence>
<evidence type="ECO:0000313" key="4">
    <source>
        <dbReference type="Proteomes" id="UP000265614"/>
    </source>
</evidence>
<dbReference type="PANTHER" id="PTHR33121">
    <property type="entry name" value="CYCLIC DI-GMP PHOSPHODIESTERASE PDEF"/>
    <property type="match status" value="1"/>
</dbReference>
<feature type="compositionally biased region" description="Polar residues" evidence="1">
    <location>
        <begin position="1"/>
        <end position="11"/>
    </location>
</feature>
<dbReference type="PANTHER" id="PTHR33121:SF70">
    <property type="entry name" value="SIGNALING PROTEIN YKOW"/>
    <property type="match status" value="1"/>
</dbReference>
<dbReference type="SUPFAM" id="SSF141868">
    <property type="entry name" value="EAL domain-like"/>
    <property type="match status" value="1"/>
</dbReference>
<dbReference type="EMBL" id="QZEZ01000004">
    <property type="protein sequence ID" value="RJK95931.1"/>
    <property type="molecule type" value="Genomic_DNA"/>
</dbReference>
<dbReference type="SMART" id="SM00052">
    <property type="entry name" value="EAL"/>
    <property type="match status" value="1"/>
</dbReference>
<proteinExistence type="predicted"/>
<protein>
    <submittedName>
        <fullName evidence="3">EAL domain-containing protein</fullName>
    </submittedName>
</protein>
<dbReference type="Pfam" id="PF00563">
    <property type="entry name" value="EAL"/>
    <property type="match status" value="1"/>
</dbReference>
<dbReference type="InterPro" id="IPR050706">
    <property type="entry name" value="Cyclic-di-GMP_PDE-like"/>
</dbReference>
<gene>
    <name evidence="3" type="ORF">D5H78_10060</name>
</gene>
<sequence length="495" mass="53394">MGARTGSQPRYNASPPLHRKPSLEVTTVSSIRWPLHHALSGSDTFSAGRASRTMDAVRLHPQELERLASLRSYAILDSTPEPVYDRLVQLAATLLHAPMAALSFVDSDRQWHKASVGPLQASAARSASICSDVVAVEQSLVVPDTHRHPRYRELSSVIGAPGIRAYAGVPVIGRDGLALGALCVLDTTPRHYGPTELQTLTALAEQAAALLDLRRSDEQQGLAPLGTSEDRLVAEARDPRALRRALTRGEFTAHFQPIVRLHDDQVVGHEALARWQHPQHGLLTPERFLPAFETGELICALDAAVLEHALNALPRLRATASAPLHVAVNLSARELTAPGAAARVLAALDRHDLPSSCLAVEVTESAMSKPLIRDRELRQLRERGITVLLDDYGTGYANLLALLDTPATGLKLDRSLVSRIASDRRARRLLGRVAAAGRDLGLTTVAEGVEDRSTASLLRELDVDLAQGYFYGRPSAAPRTATTCTTTTPDHPGSS</sequence>
<dbReference type="Proteomes" id="UP000265614">
    <property type="component" value="Unassembled WGS sequence"/>
</dbReference>
<evidence type="ECO:0000313" key="3">
    <source>
        <dbReference type="EMBL" id="RJK95931.1"/>
    </source>
</evidence>
<dbReference type="Gene3D" id="3.20.20.450">
    <property type="entry name" value="EAL domain"/>
    <property type="match status" value="1"/>
</dbReference>
<comment type="caution">
    <text evidence="3">The sequence shown here is derived from an EMBL/GenBank/DDBJ whole genome shotgun (WGS) entry which is preliminary data.</text>
</comment>
<feature type="domain" description="EAL" evidence="2">
    <location>
        <begin position="235"/>
        <end position="488"/>
    </location>
</feature>
<evidence type="ECO:0000259" key="2">
    <source>
        <dbReference type="PROSITE" id="PS50883"/>
    </source>
</evidence>
<accession>A0A3A3Z0A9</accession>
<dbReference type="SMART" id="SM00065">
    <property type="entry name" value="GAF"/>
    <property type="match status" value="1"/>
</dbReference>
<keyword evidence="4" id="KW-1185">Reference proteome</keyword>
<name>A0A3A3Z0A9_9ACTN</name>
<dbReference type="OrthoDB" id="23692at2"/>
<dbReference type="SUPFAM" id="SSF55781">
    <property type="entry name" value="GAF domain-like"/>
    <property type="match status" value="1"/>
</dbReference>
<dbReference type="InterPro" id="IPR001633">
    <property type="entry name" value="EAL_dom"/>
</dbReference>
<organism evidence="3 4">
    <name type="scientific">Vallicoccus soli</name>
    <dbReference type="NCBI Taxonomy" id="2339232"/>
    <lineage>
        <taxon>Bacteria</taxon>
        <taxon>Bacillati</taxon>
        <taxon>Actinomycetota</taxon>
        <taxon>Actinomycetes</taxon>
        <taxon>Motilibacterales</taxon>
        <taxon>Vallicoccaceae</taxon>
        <taxon>Vallicoccus</taxon>
    </lineage>
</organism>
<dbReference type="GO" id="GO:0071111">
    <property type="term" value="F:cyclic-guanylate-specific phosphodiesterase activity"/>
    <property type="evidence" value="ECO:0007669"/>
    <property type="project" value="InterPro"/>
</dbReference>
<dbReference type="InterPro" id="IPR029016">
    <property type="entry name" value="GAF-like_dom_sf"/>
</dbReference>
<dbReference type="Gene3D" id="3.30.450.40">
    <property type="match status" value="1"/>
</dbReference>